<feature type="region of interest" description="Disordered" evidence="1">
    <location>
        <begin position="39"/>
        <end position="77"/>
    </location>
</feature>
<feature type="compositionally biased region" description="Low complexity" evidence="1">
    <location>
        <begin position="156"/>
        <end position="169"/>
    </location>
</feature>
<evidence type="ECO:0000313" key="2">
    <source>
        <dbReference type="EMBL" id="CAK0863010.1"/>
    </source>
</evidence>
<protein>
    <submittedName>
        <fullName evidence="2">Uncharacterized protein</fullName>
    </submittedName>
</protein>
<accession>A0ABN9USJ0</accession>
<keyword evidence="3" id="KW-1185">Reference proteome</keyword>
<evidence type="ECO:0000313" key="3">
    <source>
        <dbReference type="Proteomes" id="UP001189429"/>
    </source>
</evidence>
<proteinExistence type="predicted"/>
<dbReference type="Proteomes" id="UP001189429">
    <property type="component" value="Unassembled WGS sequence"/>
</dbReference>
<evidence type="ECO:0000256" key="1">
    <source>
        <dbReference type="SAM" id="MobiDB-lite"/>
    </source>
</evidence>
<organism evidence="2 3">
    <name type="scientific">Prorocentrum cordatum</name>
    <dbReference type="NCBI Taxonomy" id="2364126"/>
    <lineage>
        <taxon>Eukaryota</taxon>
        <taxon>Sar</taxon>
        <taxon>Alveolata</taxon>
        <taxon>Dinophyceae</taxon>
        <taxon>Prorocentrales</taxon>
        <taxon>Prorocentraceae</taxon>
        <taxon>Prorocentrum</taxon>
    </lineage>
</organism>
<name>A0ABN9USJ0_9DINO</name>
<gene>
    <name evidence="2" type="ORF">PCOR1329_LOCUS51287</name>
</gene>
<comment type="caution">
    <text evidence="2">The sequence shown here is derived from an EMBL/GenBank/DDBJ whole genome shotgun (WGS) entry which is preliminary data.</text>
</comment>
<sequence>MKYGGRPRSMEDNDGPGFDYNSHNLKSGAIWMVSPSPRGDLSALESATGGSKKHLKSTFGTSQRFKDGRGHGSATPSGNMYYAHSRLLNGEDYLTGGGATSLGFGTKVDFSNPLRHSPANKNHVSPASYSPVLIGGATSALDGFTVRATTSPAMVSRGATRPASPASPAAKRRADIGEGGGDAAGRSGPGASLFSFLGGLRRPGPGRPRLPSLAARCRGAGGSGEGMGKRFWDWGAAAMAIWPDERRAALSLVAQAGQPFHQRCAWDQGERPVGADLLMGGVGGAGWPSLEGRVRDGWRCVPRSASSMLQPAQIGALSHPALSR</sequence>
<feature type="region of interest" description="Disordered" evidence="1">
    <location>
        <begin position="153"/>
        <end position="188"/>
    </location>
</feature>
<feature type="region of interest" description="Disordered" evidence="1">
    <location>
        <begin position="1"/>
        <end position="21"/>
    </location>
</feature>
<reference evidence="2" key="1">
    <citation type="submission" date="2023-10" db="EMBL/GenBank/DDBJ databases">
        <authorList>
            <person name="Chen Y."/>
            <person name="Shah S."/>
            <person name="Dougan E. K."/>
            <person name="Thang M."/>
            <person name="Chan C."/>
        </authorList>
    </citation>
    <scope>NUCLEOTIDE SEQUENCE [LARGE SCALE GENOMIC DNA]</scope>
</reference>
<dbReference type="EMBL" id="CAUYUJ010016219">
    <property type="protein sequence ID" value="CAK0863010.1"/>
    <property type="molecule type" value="Genomic_DNA"/>
</dbReference>